<accession>A0A495XJZ0</accession>
<comment type="caution">
    <text evidence="4">The sequence shown here is derived from an EMBL/GenBank/DDBJ whole genome shotgun (WGS) entry which is preliminary data.</text>
</comment>
<feature type="chain" id="PRO_5038764579" evidence="2">
    <location>
        <begin position="23"/>
        <end position="657"/>
    </location>
</feature>
<dbReference type="Proteomes" id="UP000272729">
    <property type="component" value="Unassembled WGS sequence"/>
</dbReference>
<evidence type="ECO:0000259" key="3">
    <source>
        <dbReference type="Pfam" id="PF00535"/>
    </source>
</evidence>
<keyword evidence="4" id="KW-0808">Transferase</keyword>
<dbReference type="RefSeq" id="WP_121229070.1">
    <property type="nucleotide sequence ID" value="NZ_JBIUBA010000003.1"/>
</dbReference>
<dbReference type="InterPro" id="IPR001173">
    <property type="entry name" value="Glyco_trans_2-like"/>
</dbReference>
<keyword evidence="5" id="KW-1185">Reference proteome</keyword>
<feature type="signal peptide" evidence="2">
    <location>
        <begin position="1"/>
        <end position="22"/>
    </location>
</feature>
<evidence type="ECO:0000313" key="4">
    <source>
        <dbReference type="EMBL" id="RKT74417.1"/>
    </source>
</evidence>
<keyword evidence="2" id="KW-0732">Signal</keyword>
<dbReference type="GO" id="GO:0016758">
    <property type="term" value="F:hexosyltransferase activity"/>
    <property type="evidence" value="ECO:0007669"/>
    <property type="project" value="UniProtKB-ARBA"/>
</dbReference>
<evidence type="ECO:0000256" key="2">
    <source>
        <dbReference type="SAM" id="SignalP"/>
    </source>
</evidence>
<evidence type="ECO:0000313" key="5">
    <source>
        <dbReference type="Proteomes" id="UP000272729"/>
    </source>
</evidence>
<dbReference type="PANTHER" id="PTHR22916:SF3">
    <property type="entry name" value="UDP-GLCNAC:BETAGAL BETA-1,3-N-ACETYLGLUCOSAMINYLTRANSFERASE-LIKE PROTEIN 1"/>
    <property type="match status" value="1"/>
</dbReference>
<dbReference type="InterPro" id="IPR029044">
    <property type="entry name" value="Nucleotide-diphossugar_trans"/>
</dbReference>
<dbReference type="Pfam" id="PF00535">
    <property type="entry name" value="Glycos_transf_2"/>
    <property type="match status" value="1"/>
</dbReference>
<sequence length="657" mass="73821">MTVPARLSAPLVSVLMPSYLQAHFLPRALASLGAQRFRDWEAVVFDDGSPDETAEVVRKCGFPVRYLRSEVNIGLGAALNRATAAARGKYLAYLPSDDYYDVEHLAECVRLLETDQAVYLAYGGVRWHDKTALNARNPSATPTLRPDVRPGEEGRIADDPNPGPREWPLPSGNLLALVQVVHRRDLEAATRWPERGEVVSDALEADHWRALVRRGARFAHTGSVSCGWSDHPAQRHKIISGRGLRGNTWSRQGFGLSHYRRHYGVASGTKLRWLPSDQALSVDEEREYRFLPVPTPRPRGGREGLTILLVGSLGFNPERVLALVERGHRLHGLWMPEPDFWDRTGPLPFPGVEDVPHRDWVDHVRALRPDIVYGLLNWQALPFVHEVFQHNERTLRAPFVFHFKESPMVAERAGLWRELTTLVTRSTGRIFASPELREWFSLALGREFDDGDTLVLDGDLPTRAWMTDDWSDRLSSSDGEVHTVSVGRTLLDDVAAIARSGVHVHLYSHGYMRRGVRWAGAGSDDRVHVHPPVTGREWVRELSRYDAAWSHIFPSHNGGDLRKAVWNDLNLPARLGTYAAAGLPWIHLANEGHRVAVGGLAGRLGVGIAYRDRDDLVDRLRTEVASRNGTTRMRAARHTLSFEHHVDRLTTFLEGLL</sequence>
<dbReference type="SUPFAM" id="SSF53448">
    <property type="entry name" value="Nucleotide-diphospho-sugar transferases"/>
    <property type="match status" value="1"/>
</dbReference>
<dbReference type="Gene3D" id="3.90.550.10">
    <property type="entry name" value="Spore Coat Polysaccharide Biosynthesis Protein SpsA, Chain A"/>
    <property type="match status" value="1"/>
</dbReference>
<proteinExistence type="predicted"/>
<feature type="compositionally biased region" description="Basic and acidic residues" evidence="1">
    <location>
        <begin position="146"/>
        <end position="158"/>
    </location>
</feature>
<reference evidence="4 5" key="1">
    <citation type="submission" date="2018-10" db="EMBL/GenBank/DDBJ databases">
        <title>Sequencing the genomes of 1000 actinobacteria strains.</title>
        <authorList>
            <person name="Klenk H.-P."/>
        </authorList>
    </citation>
    <scope>NUCLEOTIDE SEQUENCE [LARGE SCALE GENOMIC DNA]</scope>
    <source>
        <strain evidence="4 5">DSM 43911</strain>
    </source>
</reference>
<dbReference type="OrthoDB" id="3177103at2"/>
<dbReference type="EMBL" id="RBXR01000001">
    <property type="protein sequence ID" value="RKT74417.1"/>
    <property type="molecule type" value="Genomic_DNA"/>
</dbReference>
<feature type="region of interest" description="Disordered" evidence="1">
    <location>
        <begin position="134"/>
        <end position="167"/>
    </location>
</feature>
<dbReference type="AlphaFoldDB" id="A0A495XJZ0"/>
<feature type="domain" description="Glycosyltransferase 2-like" evidence="3">
    <location>
        <begin position="13"/>
        <end position="135"/>
    </location>
</feature>
<evidence type="ECO:0000256" key="1">
    <source>
        <dbReference type="SAM" id="MobiDB-lite"/>
    </source>
</evidence>
<gene>
    <name evidence="4" type="ORF">DFJ66_7773</name>
</gene>
<protein>
    <submittedName>
        <fullName evidence="4">Glycosyl transferase family 2</fullName>
    </submittedName>
</protein>
<name>A0A495XJZ0_9PSEU</name>
<dbReference type="CDD" id="cd00761">
    <property type="entry name" value="Glyco_tranf_GTA_type"/>
    <property type="match status" value="1"/>
</dbReference>
<organism evidence="4 5">
    <name type="scientific">Saccharothrix variisporea</name>
    <dbReference type="NCBI Taxonomy" id="543527"/>
    <lineage>
        <taxon>Bacteria</taxon>
        <taxon>Bacillati</taxon>
        <taxon>Actinomycetota</taxon>
        <taxon>Actinomycetes</taxon>
        <taxon>Pseudonocardiales</taxon>
        <taxon>Pseudonocardiaceae</taxon>
        <taxon>Saccharothrix</taxon>
    </lineage>
</organism>
<dbReference type="PANTHER" id="PTHR22916">
    <property type="entry name" value="GLYCOSYLTRANSFERASE"/>
    <property type="match status" value="1"/>
</dbReference>